<keyword evidence="7" id="KW-1185">Reference proteome</keyword>
<dbReference type="NCBIfam" id="NF040713">
    <property type="entry name" value="ZapE"/>
    <property type="match status" value="1"/>
</dbReference>
<feature type="region of interest" description="Disordered" evidence="4">
    <location>
        <begin position="755"/>
        <end position="789"/>
    </location>
</feature>
<evidence type="ECO:0000259" key="5">
    <source>
        <dbReference type="SMART" id="SM00382"/>
    </source>
</evidence>
<gene>
    <name evidence="6" type="ORF">GQ43DRAFT_426241</name>
</gene>
<feature type="domain" description="AAA+ ATPase" evidence="5">
    <location>
        <begin position="133"/>
        <end position="284"/>
    </location>
</feature>
<evidence type="ECO:0000256" key="2">
    <source>
        <dbReference type="ARBA" id="ARBA00022741"/>
    </source>
</evidence>
<dbReference type="Proteomes" id="UP000799536">
    <property type="component" value="Unassembled WGS sequence"/>
</dbReference>
<feature type="region of interest" description="Disordered" evidence="4">
    <location>
        <begin position="529"/>
        <end position="551"/>
    </location>
</feature>
<dbReference type="GO" id="GO:0005524">
    <property type="term" value="F:ATP binding"/>
    <property type="evidence" value="ECO:0007669"/>
    <property type="project" value="UniProtKB-KW"/>
</dbReference>
<protein>
    <recommendedName>
        <fullName evidence="5">AAA+ ATPase domain-containing protein</fullName>
    </recommendedName>
</protein>
<reference evidence="6" key="1">
    <citation type="journal article" date="2020" name="Stud. Mycol.">
        <title>101 Dothideomycetes genomes: a test case for predicting lifestyles and emergence of pathogens.</title>
        <authorList>
            <person name="Haridas S."/>
            <person name="Albert R."/>
            <person name="Binder M."/>
            <person name="Bloem J."/>
            <person name="Labutti K."/>
            <person name="Salamov A."/>
            <person name="Andreopoulos B."/>
            <person name="Baker S."/>
            <person name="Barry K."/>
            <person name="Bills G."/>
            <person name="Bluhm B."/>
            <person name="Cannon C."/>
            <person name="Castanera R."/>
            <person name="Culley D."/>
            <person name="Daum C."/>
            <person name="Ezra D."/>
            <person name="Gonzalez J."/>
            <person name="Henrissat B."/>
            <person name="Kuo A."/>
            <person name="Liang C."/>
            <person name="Lipzen A."/>
            <person name="Lutzoni F."/>
            <person name="Magnuson J."/>
            <person name="Mondo S."/>
            <person name="Nolan M."/>
            <person name="Ohm R."/>
            <person name="Pangilinan J."/>
            <person name="Park H.-J."/>
            <person name="Ramirez L."/>
            <person name="Alfaro M."/>
            <person name="Sun H."/>
            <person name="Tritt A."/>
            <person name="Yoshinaga Y."/>
            <person name="Zwiers L.-H."/>
            <person name="Turgeon B."/>
            <person name="Goodwin S."/>
            <person name="Spatafora J."/>
            <person name="Crous P."/>
            <person name="Grigoriev I."/>
        </authorList>
    </citation>
    <scope>NUCLEOTIDE SEQUENCE</scope>
    <source>
        <strain evidence="6">ATCC 74209</strain>
    </source>
</reference>
<evidence type="ECO:0000313" key="6">
    <source>
        <dbReference type="EMBL" id="KAF2196607.1"/>
    </source>
</evidence>
<dbReference type="PANTHER" id="PTHR12169:SF2">
    <property type="entry name" value="AFG1P"/>
    <property type="match status" value="1"/>
</dbReference>
<dbReference type="GO" id="GO:0005739">
    <property type="term" value="C:mitochondrion"/>
    <property type="evidence" value="ECO:0007669"/>
    <property type="project" value="TreeGrafter"/>
</dbReference>
<dbReference type="GO" id="GO:0016887">
    <property type="term" value="F:ATP hydrolysis activity"/>
    <property type="evidence" value="ECO:0007669"/>
    <property type="project" value="InterPro"/>
</dbReference>
<evidence type="ECO:0000313" key="7">
    <source>
        <dbReference type="Proteomes" id="UP000799536"/>
    </source>
</evidence>
<dbReference type="SUPFAM" id="SSF52540">
    <property type="entry name" value="P-loop containing nucleoside triphosphate hydrolases"/>
    <property type="match status" value="1"/>
</dbReference>
<evidence type="ECO:0000256" key="4">
    <source>
        <dbReference type="SAM" id="MobiDB-lite"/>
    </source>
</evidence>
<dbReference type="InterPro" id="IPR027417">
    <property type="entry name" value="P-loop_NTPase"/>
</dbReference>
<accession>A0A9P4JBU7</accession>
<dbReference type="Pfam" id="PF03969">
    <property type="entry name" value="AFG1_ATPase"/>
    <property type="match status" value="2"/>
</dbReference>
<dbReference type="PANTHER" id="PTHR12169">
    <property type="entry name" value="ATPASE N2B"/>
    <property type="match status" value="1"/>
</dbReference>
<sequence>MPPNASTNLTITNPLVLYRSLVATKRIRPDPAQHRLALHLQKLYEELKDYEPTIEYRHKLHQISRAIGPARPLQNDTNINSQTEGVLTDRSNHPHGPSNPSIWSSLFQRKQTRDSLALTRTLTSRDAALSMQSPKGLMLHGEVGTGKSMLVDLFADCLPNRKKRRWHFNTFMLDTISRLEALRMERSLTVSRTPTMSASALDEEYPLLTLARDLIEKSPILFLDEFQFPDRAASKILSNLLTAFFQLGGVLVATSNRMPEELAKAAGMEFQRRGPGMRGFGRFGWGAWGEGMGGLGISDGWRDTGSGQRGEFAMFLEVVKGRCEVWEMEGRRDYRRLEEGRGAASWWEAKGIMKVVRVAESTVEGVATTKKDTKSESTTLPETTTTIRKLPKYYLVDPFRKELDTILHTATSTPPNTPIPWSSPPNPPKIYGRPLFVPAQHNGVLLFTFNQLCGSEHPLGPADYITLASTYHTLVIIEVPKLTLSMRNEVRRFVTCLDAVYEARGRLLIVTFDDVGPDELFFAEALNPSSSSAGSALGASSPSSSPYPTDELRVRNAVETAEFDPTHAETFSEIHQDLTSPFRPNISSYTSSALSPDALEDNPPTRFRHKGSNLTDERSGGGGKVDFTKVTGLTGEDERFAVKRARSRVWEMCSGRWWEGRGLGDEREGVLKPKWWRPLPRELRHWEGPVSLPRSNTKSSSQPVLQNAKFSIGSPKSAQSDTNTAESGSSDMYPSQTNPPKISLMHIWGTTKWGRRAGTWGKGVEGLEDRKRKKQDQNSGEVKKKRDGE</sequence>
<feature type="compositionally biased region" description="Low complexity" evidence="4">
    <location>
        <begin position="529"/>
        <end position="546"/>
    </location>
</feature>
<organism evidence="6 7">
    <name type="scientific">Delitschia confertaspora ATCC 74209</name>
    <dbReference type="NCBI Taxonomy" id="1513339"/>
    <lineage>
        <taxon>Eukaryota</taxon>
        <taxon>Fungi</taxon>
        <taxon>Dikarya</taxon>
        <taxon>Ascomycota</taxon>
        <taxon>Pezizomycotina</taxon>
        <taxon>Dothideomycetes</taxon>
        <taxon>Pleosporomycetidae</taxon>
        <taxon>Pleosporales</taxon>
        <taxon>Delitschiaceae</taxon>
        <taxon>Delitschia</taxon>
    </lineage>
</organism>
<dbReference type="InterPro" id="IPR005654">
    <property type="entry name" value="ATPase_AFG1-like"/>
</dbReference>
<dbReference type="EMBL" id="ML994355">
    <property type="protein sequence ID" value="KAF2196607.1"/>
    <property type="molecule type" value="Genomic_DNA"/>
</dbReference>
<dbReference type="Gene3D" id="3.40.50.300">
    <property type="entry name" value="P-loop containing nucleotide triphosphate hydrolases"/>
    <property type="match status" value="1"/>
</dbReference>
<evidence type="ECO:0000256" key="1">
    <source>
        <dbReference type="ARBA" id="ARBA00010322"/>
    </source>
</evidence>
<feature type="region of interest" description="Disordered" evidence="4">
    <location>
        <begin position="590"/>
        <end position="629"/>
    </location>
</feature>
<name>A0A9P4JBU7_9PLEO</name>
<keyword evidence="2" id="KW-0547">Nucleotide-binding</keyword>
<proteinExistence type="inferred from homology"/>
<dbReference type="OrthoDB" id="548867at2759"/>
<keyword evidence="3" id="KW-0067">ATP-binding</keyword>
<comment type="caution">
    <text evidence="6">The sequence shown here is derived from an EMBL/GenBank/DDBJ whole genome shotgun (WGS) entry which is preliminary data.</text>
</comment>
<dbReference type="InterPro" id="IPR003593">
    <property type="entry name" value="AAA+_ATPase"/>
</dbReference>
<evidence type="ECO:0000256" key="3">
    <source>
        <dbReference type="ARBA" id="ARBA00022840"/>
    </source>
</evidence>
<feature type="region of interest" description="Disordered" evidence="4">
    <location>
        <begin position="710"/>
        <end position="738"/>
    </location>
</feature>
<dbReference type="CDD" id="cd00009">
    <property type="entry name" value="AAA"/>
    <property type="match status" value="1"/>
</dbReference>
<comment type="similarity">
    <text evidence="1">Belongs to the AFG1 ATPase family.</text>
</comment>
<dbReference type="SMART" id="SM00382">
    <property type="entry name" value="AAA"/>
    <property type="match status" value="1"/>
</dbReference>
<dbReference type="AlphaFoldDB" id="A0A9P4JBU7"/>